<keyword evidence="5" id="KW-0560">Oxidoreductase</keyword>
<comment type="cofactor">
    <cofactor evidence="1">
        <name>FMN</name>
        <dbReference type="ChEBI" id="CHEBI:58210"/>
    </cofactor>
</comment>
<evidence type="ECO:0000313" key="8">
    <source>
        <dbReference type="Proteomes" id="UP001057375"/>
    </source>
</evidence>
<dbReference type="Gene3D" id="3.40.109.10">
    <property type="entry name" value="NADH Oxidase"/>
    <property type="match status" value="1"/>
</dbReference>
<evidence type="ECO:0000259" key="6">
    <source>
        <dbReference type="Pfam" id="PF00881"/>
    </source>
</evidence>
<organism evidence="7 8">
    <name type="scientific">Aduncisulcus paluster</name>
    <dbReference type="NCBI Taxonomy" id="2918883"/>
    <lineage>
        <taxon>Eukaryota</taxon>
        <taxon>Metamonada</taxon>
        <taxon>Carpediemonas-like organisms</taxon>
        <taxon>Aduncisulcus</taxon>
    </lineage>
</organism>
<keyword evidence="3" id="KW-0285">Flavoprotein</keyword>
<dbReference type="PANTHER" id="PTHR43673">
    <property type="entry name" value="NAD(P)H NITROREDUCTASE YDGI-RELATED"/>
    <property type="match status" value="1"/>
</dbReference>
<proteinExistence type="inferred from homology"/>
<evidence type="ECO:0000256" key="4">
    <source>
        <dbReference type="ARBA" id="ARBA00022643"/>
    </source>
</evidence>
<reference evidence="7" key="1">
    <citation type="submission" date="2022-03" db="EMBL/GenBank/DDBJ databases">
        <title>Draft genome sequence of Aduncisulcus paluster, a free-living microaerophilic Fornicata.</title>
        <authorList>
            <person name="Yuyama I."/>
            <person name="Kume K."/>
            <person name="Tamura T."/>
            <person name="Inagaki Y."/>
            <person name="Hashimoto T."/>
        </authorList>
    </citation>
    <scope>NUCLEOTIDE SEQUENCE</scope>
    <source>
        <strain evidence="7">NY0171</strain>
    </source>
</reference>
<evidence type="ECO:0000256" key="3">
    <source>
        <dbReference type="ARBA" id="ARBA00022630"/>
    </source>
</evidence>
<dbReference type="InterPro" id="IPR029479">
    <property type="entry name" value="Nitroreductase"/>
</dbReference>
<dbReference type="EMBL" id="BQXS01007662">
    <property type="protein sequence ID" value="GKT28284.1"/>
    <property type="molecule type" value="Genomic_DNA"/>
</dbReference>
<gene>
    <name evidence="7" type="ORF">ADUPG1_004887</name>
</gene>
<dbReference type="InterPro" id="IPR000415">
    <property type="entry name" value="Nitroreductase-like"/>
</dbReference>
<evidence type="ECO:0000256" key="1">
    <source>
        <dbReference type="ARBA" id="ARBA00001917"/>
    </source>
</evidence>
<evidence type="ECO:0000256" key="2">
    <source>
        <dbReference type="ARBA" id="ARBA00007118"/>
    </source>
</evidence>
<keyword evidence="8" id="KW-1185">Reference proteome</keyword>
<comment type="caution">
    <text evidence="7">The sequence shown here is derived from an EMBL/GenBank/DDBJ whole genome shotgun (WGS) entry which is preliminary data.</text>
</comment>
<name>A0ABQ5K6T2_9EUKA</name>
<evidence type="ECO:0000256" key="5">
    <source>
        <dbReference type="ARBA" id="ARBA00023002"/>
    </source>
</evidence>
<dbReference type="PANTHER" id="PTHR43673:SF2">
    <property type="entry name" value="NITROREDUCTASE"/>
    <property type="match status" value="1"/>
</dbReference>
<dbReference type="SUPFAM" id="SSF55469">
    <property type="entry name" value="FMN-dependent nitroreductase-like"/>
    <property type="match status" value="1"/>
</dbReference>
<protein>
    <recommendedName>
        <fullName evidence="6">Nitroreductase domain-containing protein</fullName>
    </recommendedName>
</protein>
<comment type="similarity">
    <text evidence="2">Belongs to the nitroreductase family.</text>
</comment>
<dbReference type="Proteomes" id="UP001057375">
    <property type="component" value="Unassembled WGS sequence"/>
</dbReference>
<evidence type="ECO:0000313" key="7">
    <source>
        <dbReference type="EMBL" id="GKT28284.1"/>
    </source>
</evidence>
<keyword evidence="4" id="KW-0288">FMN</keyword>
<feature type="domain" description="Nitroreductase" evidence="6">
    <location>
        <begin position="68"/>
        <end position="150"/>
    </location>
</feature>
<dbReference type="Pfam" id="PF00881">
    <property type="entry name" value="Nitroreductase"/>
    <property type="match status" value="1"/>
</dbReference>
<sequence length="185" mass="20537">MKRPYIESLIQARKSCRRFEKHSDEFPGKKEAITAICQAANSAPSAGNLQAYKCLVIHKKERIKRLAHYCQAFVRDADFVLMFFSDSASSSRKYRHHGALFATQDATIAATYAQLVGEEYGLGSCWIGIFNDAITSTFSIGDLSPIALIPFGIKEGKKTGIKLPDSPVEGTKHRKALTEVFVMDE</sequence>
<accession>A0ABQ5K6T2</accession>